<dbReference type="EMBL" id="BLLK01000069">
    <property type="protein sequence ID" value="GFH59641.1"/>
    <property type="molecule type" value="Genomic_DNA"/>
</dbReference>
<feature type="transmembrane region" description="Helical" evidence="6">
    <location>
        <begin position="202"/>
        <end position="221"/>
    </location>
</feature>
<accession>A0AAD3HDV2</accession>
<reference evidence="8 9" key="1">
    <citation type="journal article" date="2021" name="Sci. Rep.">
        <title>The genome of the diatom Chaetoceros tenuissimus carries an ancient integrated fragment of an extant virus.</title>
        <authorList>
            <person name="Hongo Y."/>
            <person name="Kimura K."/>
            <person name="Takaki Y."/>
            <person name="Yoshida Y."/>
            <person name="Baba S."/>
            <person name="Kobayashi G."/>
            <person name="Nagasaki K."/>
            <person name="Hano T."/>
            <person name="Tomaru Y."/>
        </authorList>
    </citation>
    <scope>NUCLEOTIDE SEQUENCE [LARGE SCALE GENOMIC DNA]</scope>
    <source>
        <strain evidence="8 9">NIES-3715</strain>
    </source>
</reference>
<feature type="region of interest" description="Disordered" evidence="5">
    <location>
        <begin position="1"/>
        <end position="21"/>
    </location>
</feature>
<organism evidence="8 9">
    <name type="scientific">Chaetoceros tenuissimus</name>
    <dbReference type="NCBI Taxonomy" id="426638"/>
    <lineage>
        <taxon>Eukaryota</taxon>
        <taxon>Sar</taxon>
        <taxon>Stramenopiles</taxon>
        <taxon>Ochrophyta</taxon>
        <taxon>Bacillariophyta</taxon>
        <taxon>Coscinodiscophyceae</taxon>
        <taxon>Chaetocerotophycidae</taxon>
        <taxon>Chaetocerotales</taxon>
        <taxon>Chaetocerotaceae</taxon>
        <taxon>Chaetoceros</taxon>
    </lineage>
</organism>
<evidence type="ECO:0000256" key="6">
    <source>
        <dbReference type="SAM" id="Phobius"/>
    </source>
</evidence>
<evidence type="ECO:0000259" key="7">
    <source>
        <dbReference type="Pfam" id="PF02656"/>
    </source>
</evidence>
<feature type="transmembrane region" description="Helical" evidence="6">
    <location>
        <begin position="159"/>
        <end position="181"/>
    </location>
</feature>
<keyword evidence="3 6" id="KW-1133">Transmembrane helix</keyword>
<evidence type="ECO:0000256" key="2">
    <source>
        <dbReference type="ARBA" id="ARBA00022692"/>
    </source>
</evidence>
<proteinExistence type="predicted"/>
<comment type="subcellular location">
    <subcellularLocation>
        <location evidence="1">Endomembrane system</location>
        <topology evidence="1">Multi-pass membrane protein</topology>
    </subcellularLocation>
</comment>
<gene>
    <name evidence="8" type="ORF">CTEN210_16117</name>
</gene>
<feature type="transmembrane region" description="Helical" evidence="6">
    <location>
        <begin position="127"/>
        <end position="147"/>
    </location>
</feature>
<keyword evidence="2 6" id="KW-0812">Transmembrane</keyword>
<evidence type="ECO:0000313" key="8">
    <source>
        <dbReference type="EMBL" id="GFH59641.1"/>
    </source>
</evidence>
<evidence type="ECO:0000313" key="9">
    <source>
        <dbReference type="Proteomes" id="UP001054902"/>
    </source>
</evidence>
<sequence length="251" mass="28855">MSSPGSFYFAQHRSTSNPNAKEIDLISPHQEKKIAKAASPKNSIEEVHEHFPANSNPEEFYARPVWHHQRNNSISTELTQEEQYESHQKEMIIPSQYKDPPIGSLVLERKVPVKLDPKGMFAVERTFLLWMHSALWLLTVAIGILSYSARNYDSNPMNMWYAISILPIAVLFILYALFMFIKRVRMLRQKVPGPYEDLRGPTVLAIMLMMSIVMQFGLKLYQVLDVDGSLDGNNMAFDWFKNHVPILQGSE</sequence>
<evidence type="ECO:0000256" key="5">
    <source>
        <dbReference type="SAM" id="MobiDB-lite"/>
    </source>
</evidence>
<evidence type="ECO:0000256" key="3">
    <source>
        <dbReference type="ARBA" id="ARBA00022989"/>
    </source>
</evidence>
<dbReference type="InterPro" id="IPR003807">
    <property type="entry name" value="DUF202"/>
</dbReference>
<dbReference type="GO" id="GO:0012505">
    <property type="term" value="C:endomembrane system"/>
    <property type="evidence" value="ECO:0007669"/>
    <property type="project" value="UniProtKB-SubCell"/>
</dbReference>
<dbReference type="AlphaFoldDB" id="A0AAD3HDV2"/>
<dbReference type="Proteomes" id="UP001054902">
    <property type="component" value="Unassembled WGS sequence"/>
</dbReference>
<evidence type="ECO:0000256" key="1">
    <source>
        <dbReference type="ARBA" id="ARBA00004127"/>
    </source>
</evidence>
<dbReference type="PANTHER" id="PTHR46140">
    <property type="entry name" value="VACUOLAR TRANSPORTER CHAPERONE 1-RELATED"/>
    <property type="match status" value="1"/>
</dbReference>
<feature type="domain" description="DUF202" evidence="7">
    <location>
        <begin position="121"/>
        <end position="186"/>
    </location>
</feature>
<dbReference type="InterPro" id="IPR051572">
    <property type="entry name" value="VTC_Complex_Subunit"/>
</dbReference>
<dbReference type="PANTHER" id="PTHR46140:SF1">
    <property type="entry name" value="VACUOLAR TRANSPORTER CHAPERONE COMPLEX SUBUNIT 4-RELATED"/>
    <property type="match status" value="1"/>
</dbReference>
<comment type="caution">
    <text evidence="8">The sequence shown here is derived from an EMBL/GenBank/DDBJ whole genome shotgun (WGS) entry which is preliminary data.</text>
</comment>
<dbReference type="Pfam" id="PF02656">
    <property type="entry name" value="DUF202"/>
    <property type="match status" value="1"/>
</dbReference>
<evidence type="ECO:0000256" key="4">
    <source>
        <dbReference type="ARBA" id="ARBA00023136"/>
    </source>
</evidence>
<keyword evidence="9" id="KW-1185">Reference proteome</keyword>
<name>A0AAD3HDV2_9STRA</name>
<keyword evidence="4 6" id="KW-0472">Membrane</keyword>
<protein>
    <recommendedName>
        <fullName evidence="7">DUF202 domain-containing protein</fullName>
    </recommendedName>
</protein>